<dbReference type="VEuPathDB" id="MicrosporidiaDB:SLOPH_1541"/>
<dbReference type="SUPFAM" id="SSF52540">
    <property type="entry name" value="P-loop containing nucleoside triphosphate hydrolases"/>
    <property type="match status" value="1"/>
</dbReference>
<evidence type="ECO:0000256" key="1">
    <source>
        <dbReference type="ARBA" id="ARBA00022741"/>
    </source>
</evidence>
<protein>
    <submittedName>
        <fullName evidence="3">Ras GTPase</fullName>
    </submittedName>
</protein>
<keyword evidence="4" id="KW-1185">Reference proteome</keyword>
<dbReference type="CDD" id="cd00157">
    <property type="entry name" value="Rho"/>
    <property type="match status" value="1"/>
</dbReference>
<dbReference type="NCBIfam" id="TIGR00231">
    <property type="entry name" value="small_GTP"/>
    <property type="match status" value="1"/>
</dbReference>
<dbReference type="PROSITE" id="PS51419">
    <property type="entry name" value="RAB"/>
    <property type="match status" value="1"/>
</dbReference>
<dbReference type="EMBL" id="ATCN01000260">
    <property type="protein sequence ID" value="EPR79425.1"/>
    <property type="molecule type" value="Genomic_DNA"/>
</dbReference>
<gene>
    <name evidence="3" type="ORF">SLOPH_1541</name>
</gene>
<dbReference type="SMART" id="SM00174">
    <property type="entry name" value="RHO"/>
    <property type="match status" value="1"/>
</dbReference>
<name>S7W923_SPRLO</name>
<accession>S7W923</accession>
<dbReference type="PROSITE" id="PS51421">
    <property type="entry name" value="RAS"/>
    <property type="match status" value="1"/>
</dbReference>
<dbReference type="GO" id="GO:0005525">
    <property type="term" value="F:GTP binding"/>
    <property type="evidence" value="ECO:0007669"/>
    <property type="project" value="UniProtKB-KW"/>
</dbReference>
<keyword evidence="1" id="KW-0547">Nucleotide-binding</keyword>
<dbReference type="Pfam" id="PF00071">
    <property type="entry name" value="Ras"/>
    <property type="match status" value="1"/>
</dbReference>
<evidence type="ECO:0000256" key="2">
    <source>
        <dbReference type="ARBA" id="ARBA00023134"/>
    </source>
</evidence>
<keyword evidence="2" id="KW-0342">GTP-binding</keyword>
<evidence type="ECO:0000313" key="4">
    <source>
        <dbReference type="Proteomes" id="UP000014978"/>
    </source>
</evidence>
<dbReference type="SMART" id="SM00175">
    <property type="entry name" value="RAB"/>
    <property type="match status" value="1"/>
</dbReference>
<evidence type="ECO:0000313" key="3">
    <source>
        <dbReference type="EMBL" id="EPR79425.1"/>
    </source>
</evidence>
<dbReference type="Proteomes" id="UP000014978">
    <property type="component" value="Unassembled WGS sequence"/>
</dbReference>
<dbReference type="InterPro" id="IPR001806">
    <property type="entry name" value="Small_GTPase"/>
</dbReference>
<dbReference type="GO" id="GO:0007264">
    <property type="term" value="P:small GTPase-mediated signal transduction"/>
    <property type="evidence" value="ECO:0007669"/>
    <property type="project" value="InterPro"/>
</dbReference>
<dbReference type="HOGENOM" id="CLU_041217_21_3_1"/>
<dbReference type="PRINTS" id="PR00449">
    <property type="entry name" value="RASTRNSFRMNG"/>
</dbReference>
<organism evidence="3 4">
    <name type="scientific">Spraguea lophii (strain 42_110)</name>
    <name type="common">Microsporidian parasite</name>
    <dbReference type="NCBI Taxonomy" id="1358809"/>
    <lineage>
        <taxon>Eukaryota</taxon>
        <taxon>Fungi</taxon>
        <taxon>Fungi incertae sedis</taxon>
        <taxon>Microsporidia</taxon>
        <taxon>Spragueidae</taxon>
        <taxon>Spraguea</taxon>
    </lineage>
</organism>
<dbReference type="PANTHER" id="PTHR24072">
    <property type="entry name" value="RHO FAMILY GTPASE"/>
    <property type="match status" value="1"/>
</dbReference>
<sequence length="181" mass="20355">MVRIKCVVIGDIDVGKTWLINTYINGNPPDMPRPTIFDAYSAEINSDGLLSIWDTAGDNAHDKLRSKSYPNTDVFLICFAIDNILSFKNIPKWVGEIEHIGAPMILVGTKVDVRNDISPEEKIATSSGKNTAEKYGFKNYIECSALENYNVRKVFDEAIRATHQEEEVVEKARCCGWFCCK</sequence>
<proteinExistence type="predicted"/>
<dbReference type="STRING" id="1358809.S7W923"/>
<dbReference type="OrthoDB" id="8830751at2759"/>
<dbReference type="InParanoid" id="S7W923"/>
<reference evidence="4" key="1">
    <citation type="journal article" date="2013" name="PLoS Genet.">
        <title>The genome of Spraguea lophii and the basis of host-microsporidian interactions.</title>
        <authorList>
            <person name="Campbell S.E."/>
            <person name="Williams T.A."/>
            <person name="Yousuf A."/>
            <person name="Soanes D.M."/>
            <person name="Paszkiewicz K.H."/>
            <person name="Williams B.A.P."/>
        </authorList>
    </citation>
    <scope>NUCLEOTIDE SEQUENCE [LARGE SCALE GENOMIC DNA]</scope>
    <source>
        <strain evidence="4">42_110</strain>
    </source>
</reference>
<dbReference type="InterPro" id="IPR003578">
    <property type="entry name" value="Small_GTPase_Rho"/>
</dbReference>
<dbReference type="Gene3D" id="3.40.50.300">
    <property type="entry name" value="P-loop containing nucleotide triphosphate hydrolases"/>
    <property type="match status" value="1"/>
</dbReference>
<dbReference type="GO" id="GO:0003924">
    <property type="term" value="F:GTPase activity"/>
    <property type="evidence" value="ECO:0007669"/>
    <property type="project" value="InterPro"/>
</dbReference>
<dbReference type="SMART" id="SM00173">
    <property type="entry name" value="RAS"/>
    <property type="match status" value="1"/>
</dbReference>
<dbReference type="AlphaFoldDB" id="S7W923"/>
<dbReference type="PROSITE" id="PS51420">
    <property type="entry name" value="RHO"/>
    <property type="match status" value="1"/>
</dbReference>
<dbReference type="InterPro" id="IPR005225">
    <property type="entry name" value="Small_GTP-bd"/>
</dbReference>
<comment type="caution">
    <text evidence="3">The sequence shown here is derived from an EMBL/GenBank/DDBJ whole genome shotgun (WGS) entry which is preliminary data.</text>
</comment>
<dbReference type="InterPro" id="IPR027417">
    <property type="entry name" value="P-loop_NTPase"/>
</dbReference>
<dbReference type="OMA" id="PFCDVFL"/>